<name>A0A1I7ZZ00_9BILA</name>
<keyword evidence="1" id="KW-1185">Reference proteome</keyword>
<accession>A0A1I7ZZ00</accession>
<dbReference type="AlphaFoldDB" id="A0A1I7ZZ00"/>
<organism evidence="1 2">
    <name type="scientific">Steinernema glaseri</name>
    <dbReference type="NCBI Taxonomy" id="37863"/>
    <lineage>
        <taxon>Eukaryota</taxon>
        <taxon>Metazoa</taxon>
        <taxon>Ecdysozoa</taxon>
        <taxon>Nematoda</taxon>
        <taxon>Chromadorea</taxon>
        <taxon>Rhabditida</taxon>
        <taxon>Tylenchina</taxon>
        <taxon>Panagrolaimomorpha</taxon>
        <taxon>Strongyloidoidea</taxon>
        <taxon>Steinernematidae</taxon>
        <taxon>Steinernema</taxon>
    </lineage>
</organism>
<evidence type="ECO:0000313" key="2">
    <source>
        <dbReference type="WBParaSite" id="L893_g310.t1"/>
    </source>
</evidence>
<sequence length="149" mass="16427">MSVEAATPRRARSTRTFMVERLSAAEDSAVVPDGRRPSGYGADARGGLGCSALSVELNTKAESDCLITQTIRGARGLRKKGHELSLPSTRVTSWFPEHLSQVPLKFWIVDVKMKTVPSLCEDNINSADAIVSAYQLFRRLDPFYSVRLL</sequence>
<dbReference type="Proteomes" id="UP000095287">
    <property type="component" value="Unplaced"/>
</dbReference>
<proteinExistence type="predicted"/>
<protein>
    <submittedName>
        <fullName evidence="2">Uncharacterized protein</fullName>
    </submittedName>
</protein>
<evidence type="ECO:0000313" key="1">
    <source>
        <dbReference type="Proteomes" id="UP000095287"/>
    </source>
</evidence>
<reference evidence="2" key="1">
    <citation type="submission" date="2016-11" db="UniProtKB">
        <authorList>
            <consortium name="WormBaseParasite"/>
        </authorList>
    </citation>
    <scope>IDENTIFICATION</scope>
</reference>
<dbReference type="WBParaSite" id="L893_g310.t1">
    <property type="protein sequence ID" value="L893_g310.t1"/>
    <property type="gene ID" value="L893_g310"/>
</dbReference>